<organism evidence="2 3">
    <name type="scientific">Vagococcus silagei</name>
    <dbReference type="NCBI Taxonomy" id="2508885"/>
    <lineage>
        <taxon>Bacteria</taxon>
        <taxon>Bacillati</taxon>
        <taxon>Bacillota</taxon>
        <taxon>Bacilli</taxon>
        <taxon>Lactobacillales</taxon>
        <taxon>Enterococcaceae</taxon>
        <taxon>Vagococcus</taxon>
    </lineage>
</organism>
<evidence type="ECO:0000313" key="3">
    <source>
        <dbReference type="Proteomes" id="UP000310506"/>
    </source>
</evidence>
<dbReference type="PANTHER" id="PTHR32027:SF9">
    <property type="entry name" value="BLL3847 PROTEIN"/>
    <property type="match status" value="1"/>
</dbReference>
<accession>A0A4S3B8A1</accession>
<dbReference type="InterPro" id="IPR011059">
    <property type="entry name" value="Metal-dep_hydrolase_composite"/>
</dbReference>
<protein>
    <submittedName>
        <fullName evidence="2">Deaminase</fullName>
    </submittedName>
</protein>
<dbReference type="Gene3D" id="2.30.40.10">
    <property type="entry name" value="Urease, subunit C, domain 1"/>
    <property type="match status" value="1"/>
</dbReference>
<dbReference type="OrthoDB" id="9815027at2"/>
<evidence type="ECO:0000313" key="2">
    <source>
        <dbReference type="EMBL" id="THB61095.1"/>
    </source>
</evidence>
<comment type="caution">
    <text evidence="2">The sequence shown here is derived from an EMBL/GenBank/DDBJ whole genome shotgun (WGS) entry which is preliminary data.</text>
</comment>
<dbReference type="SUPFAM" id="SSF51556">
    <property type="entry name" value="Metallo-dependent hydrolases"/>
    <property type="match status" value="1"/>
</dbReference>
<dbReference type="Pfam" id="PF07969">
    <property type="entry name" value="Amidohydro_3"/>
    <property type="match status" value="1"/>
</dbReference>
<dbReference type="InterPro" id="IPR013108">
    <property type="entry name" value="Amidohydro_3"/>
</dbReference>
<dbReference type="Gene3D" id="3.20.20.140">
    <property type="entry name" value="Metal-dependent hydrolases"/>
    <property type="match status" value="1"/>
</dbReference>
<proteinExistence type="predicted"/>
<sequence>MSLLIKDVLLETGYKYDRETVIATMTETKDILIEEGFFTKIEAEIEIEPEMTVIDARGQLLLPAFKEMHTHLDKTYFGGDWRAVKATPNGIFSRMEEEASLLPEQYATLEERAHQLIRHYIEEGHTHIRTHVNVDPVMKEKHMEKIVPLLKGYEDQITYEIVAFPQHGILRNGPEFIHVLEKAIELGATHIGGVDPAMVDRDVDGYYQVLFDLAEKYRLGIDIHLHDRNSLGLFEMNRLLDIVEEREFKMPITFSHAFALADIKEIELEKIAERFVKNRVLICSTIPIGDGPITIPVKRLSELGVKVSCVHDSLTDHWDPFGTGDTIQKLNQLTERFGFIDEMSLGQALKYATRGITPLNETGEQKWPKVGQPANALLVDAVSSAHLIARRGPISTVISRGTILVEKEIDLKGVYR</sequence>
<evidence type="ECO:0000259" key="1">
    <source>
        <dbReference type="Pfam" id="PF07969"/>
    </source>
</evidence>
<dbReference type="InterPro" id="IPR052349">
    <property type="entry name" value="Metallo-hydrolase_Enzymes"/>
</dbReference>
<dbReference type="AlphaFoldDB" id="A0A4S3B8A1"/>
<keyword evidence="3" id="KW-1185">Reference proteome</keyword>
<dbReference type="SUPFAM" id="SSF51338">
    <property type="entry name" value="Composite domain of metallo-dependent hydrolases"/>
    <property type="match status" value="1"/>
</dbReference>
<dbReference type="EMBL" id="SDGV01000016">
    <property type="protein sequence ID" value="THB61095.1"/>
    <property type="molecule type" value="Genomic_DNA"/>
</dbReference>
<dbReference type="CDD" id="cd01293">
    <property type="entry name" value="Bact_CD"/>
    <property type="match status" value="1"/>
</dbReference>
<name>A0A4S3B8A1_9ENTE</name>
<dbReference type="GO" id="GO:0016814">
    <property type="term" value="F:hydrolase activity, acting on carbon-nitrogen (but not peptide) bonds, in cyclic amidines"/>
    <property type="evidence" value="ECO:0007669"/>
    <property type="project" value="TreeGrafter"/>
</dbReference>
<reference evidence="2 3" key="1">
    <citation type="submission" date="2019-01" db="EMBL/GenBank/DDBJ databases">
        <title>Vagococcus silagei sp. nov. isolated from brewer's grain.</title>
        <authorList>
            <person name="Guu J.-R."/>
        </authorList>
    </citation>
    <scope>NUCLEOTIDE SEQUENCE [LARGE SCALE GENOMIC DNA]</scope>
    <source>
        <strain evidence="2 3">2B-2</strain>
    </source>
</reference>
<feature type="domain" description="Amidohydrolase 3" evidence="1">
    <location>
        <begin position="169"/>
        <end position="379"/>
    </location>
</feature>
<dbReference type="RefSeq" id="WP_136136976.1">
    <property type="nucleotide sequence ID" value="NZ_SDGV01000016.1"/>
</dbReference>
<dbReference type="Proteomes" id="UP000310506">
    <property type="component" value="Unassembled WGS sequence"/>
</dbReference>
<dbReference type="PANTHER" id="PTHR32027">
    <property type="entry name" value="CYTOSINE DEAMINASE"/>
    <property type="match status" value="1"/>
</dbReference>
<dbReference type="InterPro" id="IPR032466">
    <property type="entry name" value="Metal_Hydrolase"/>
</dbReference>
<gene>
    <name evidence="2" type="ORF">ESZ54_07105</name>
</gene>
<dbReference type="NCBIfam" id="NF005312">
    <property type="entry name" value="PRK06846.1"/>
    <property type="match status" value="1"/>
</dbReference>